<protein>
    <submittedName>
        <fullName evidence="1">Uncharacterized protein</fullName>
    </submittedName>
</protein>
<name>M1VXJ8_CLAP2</name>
<reference evidence="1 2" key="1">
    <citation type="journal article" date="2013" name="PLoS Genet.">
        <title>Plant-symbiotic fungi as chemical engineers: Multi-genome analysis of the Clavicipitaceae reveals dynamics of alkaloid loci.</title>
        <authorList>
            <person name="Schardl C.L."/>
            <person name="Young C.A."/>
            <person name="Hesse U."/>
            <person name="Amyotte S.G."/>
            <person name="Andreeva K."/>
            <person name="Calie P.J."/>
            <person name="Fleetwood D.J."/>
            <person name="Haws D.C."/>
            <person name="Moore N."/>
            <person name="Oeser B."/>
            <person name="Panaccione D.G."/>
            <person name="Schweri K.K."/>
            <person name="Voisey C.R."/>
            <person name="Farman M.L."/>
            <person name="Jaromczyk J.W."/>
            <person name="Roe B.A."/>
            <person name="O'Sullivan D.M."/>
            <person name="Scott B."/>
            <person name="Tudzynski P."/>
            <person name="An Z."/>
            <person name="Arnaoudova E.G."/>
            <person name="Bullock C.T."/>
            <person name="Charlton N.D."/>
            <person name="Chen L."/>
            <person name="Cox M."/>
            <person name="Dinkins R.D."/>
            <person name="Florea S."/>
            <person name="Glenn A.E."/>
            <person name="Gordon A."/>
            <person name="Gueldener U."/>
            <person name="Harris D.R."/>
            <person name="Hollin W."/>
            <person name="Jaromczyk J."/>
            <person name="Johnson R.D."/>
            <person name="Khan A.K."/>
            <person name="Leistner E."/>
            <person name="Leuchtmann A."/>
            <person name="Li C."/>
            <person name="Liu J."/>
            <person name="Liu J."/>
            <person name="Liu M."/>
            <person name="Mace W."/>
            <person name="Machado C."/>
            <person name="Nagabhyru P."/>
            <person name="Pan J."/>
            <person name="Schmid J."/>
            <person name="Sugawara K."/>
            <person name="Steiner U."/>
            <person name="Takach J.E."/>
            <person name="Tanaka E."/>
            <person name="Webb J.S."/>
            <person name="Wilson E.V."/>
            <person name="Wiseman J.L."/>
            <person name="Yoshida R."/>
            <person name="Zeng Z."/>
        </authorList>
    </citation>
    <scope>NUCLEOTIDE SEQUENCE [LARGE SCALE GENOMIC DNA]</scope>
    <source>
        <strain evidence="1 2">20.1</strain>
    </source>
</reference>
<dbReference type="Proteomes" id="UP000016801">
    <property type="component" value="Unassembled WGS sequence"/>
</dbReference>
<evidence type="ECO:0000313" key="2">
    <source>
        <dbReference type="Proteomes" id="UP000016801"/>
    </source>
</evidence>
<dbReference type="EMBL" id="CAGA01000052">
    <property type="protein sequence ID" value="CCE33147.1"/>
    <property type="molecule type" value="Genomic_DNA"/>
</dbReference>
<sequence>MGLGRVWDVPDKDR</sequence>
<gene>
    <name evidence="1" type="ORF">CPUR_07071</name>
</gene>
<proteinExistence type="predicted"/>
<organism evidence="1 2">
    <name type="scientific">Claviceps purpurea (strain 20.1)</name>
    <name type="common">Ergot fungus</name>
    <name type="synonym">Sphacelia segetum</name>
    <dbReference type="NCBI Taxonomy" id="1111077"/>
    <lineage>
        <taxon>Eukaryota</taxon>
        <taxon>Fungi</taxon>
        <taxon>Dikarya</taxon>
        <taxon>Ascomycota</taxon>
        <taxon>Pezizomycotina</taxon>
        <taxon>Sordariomycetes</taxon>
        <taxon>Hypocreomycetidae</taxon>
        <taxon>Hypocreales</taxon>
        <taxon>Clavicipitaceae</taxon>
        <taxon>Claviceps</taxon>
    </lineage>
</organism>
<evidence type="ECO:0000313" key="1">
    <source>
        <dbReference type="EMBL" id="CCE33147.1"/>
    </source>
</evidence>
<comment type="caution">
    <text evidence="1">The sequence shown here is derived from an EMBL/GenBank/DDBJ whole genome shotgun (WGS) entry which is preliminary data.</text>
</comment>
<accession>M1VXJ8</accession>
<dbReference type="VEuPathDB" id="FungiDB:CPUR_07071"/>
<dbReference type="HOGENOM" id="CLU_3435032_0_0_1"/>
<keyword evidence="2" id="KW-1185">Reference proteome</keyword>